<dbReference type="HOGENOM" id="CLU_057651_1_0_9"/>
<dbReference type="PIRSF" id="PIRSF007023">
    <property type="entry name" value="UDP-Galf_transf"/>
    <property type="match status" value="1"/>
</dbReference>
<dbReference type="InterPro" id="IPR058592">
    <property type="entry name" value="Gtf3_C"/>
</dbReference>
<keyword evidence="1" id="KW-0808">Transferase</keyword>
<dbReference type="Proteomes" id="UP000010296">
    <property type="component" value="Unassembled WGS sequence"/>
</dbReference>
<dbReference type="PATRIC" id="fig|888064.11.peg.883"/>
<dbReference type="RefSeq" id="WP_007207320.1">
    <property type="nucleotide sequence ID" value="NZ_GL622241.1"/>
</dbReference>
<evidence type="ECO:0000259" key="2">
    <source>
        <dbReference type="Pfam" id="PF26334"/>
    </source>
</evidence>
<dbReference type="Pfam" id="PF26334">
    <property type="entry name" value="Gtf3_N"/>
    <property type="match status" value="1"/>
</dbReference>
<dbReference type="Pfam" id="PF26337">
    <property type="entry name" value="Gtf3_C"/>
    <property type="match status" value="1"/>
</dbReference>
<feature type="domain" description="Glucosyltransferase 3-like N-terminal" evidence="2">
    <location>
        <begin position="10"/>
        <end position="155"/>
    </location>
</feature>
<evidence type="ECO:0000256" key="1">
    <source>
        <dbReference type="ARBA" id="ARBA00022679"/>
    </source>
</evidence>
<dbReference type="OrthoDB" id="9790931at2"/>
<feature type="domain" description="Glucosyltransferase 3-like C-terminal" evidence="3">
    <location>
        <begin position="179"/>
        <end position="338"/>
    </location>
</feature>
<dbReference type="Gene3D" id="3.40.50.2000">
    <property type="entry name" value="Glycogen Phosphorylase B"/>
    <property type="match status" value="2"/>
</dbReference>
<dbReference type="eggNOG" id="COG0438">
    <property type="taxonomic scope" value="Bacteria"/>
</dbReference>
<dbReference type="InterPro" id="IPR058591">
    <property type="entry name" value="Gtf3_N"/>
</dbReference>
<protein>
    <recommendedName>
        <fullName evidence="6">Beta-1,6-galactofuranosyltransferase</fullName>
    </recommendedName>
</protein>
<dbReference type="EMBL" id="AEPV01000011">
    <property type="protein sequence ID" value="EFU74840.1"/>
    <property type="molecule type" value="Genomic_DNA"/>
</dbReference>
<dbReference type="STRING" id="888064.HMPREF9088_0299"/>
<evidence type="ECO:0000313" key="5">
    <source>
        <dbReference type="Proteomes" id="UP000010296"/>
    </source>
</evidence>
<accession>E6LD59</accession>
<proteinExistence type="predicted"/>
<gene>
    <name evidence="4" type="ORF">HMPREF9088_0299</name>
</gene>
<organism evidence="4 5">
    <name type="scientific">Enterococcus italicus (strain DSM 15952 / CCUG 50447 / LMG 22039 / TP 1.5)</name>
    <dbReference type="NCBI Taxonomy" id="888064"/>
    <lineage>
        <taxon>Bacteria</taxon>
        <taxon>Bacillati</taxon>
        <taxon>Bacillota</taxon>
        <taxon>Bacilli</taxon>
        <taxon>Lactobacillales</taxon>
        <taxon>Enterococcaceae</taxon>
        <taxon>Enterococcus</taxon>
    </lineage>
</organism>
<evidence type="ECO:0000313" key="4">
    <source>
        <dbReference type="EMBL" id="EFU74840.1"/>
    </source>
</evidence>
<dbReference type="AlphaFoldDB" id="E6LD59"/>
<reference evidence="4 5" key="1">
    <citation type="submission" date="2010-12" db="EMBL/GenBank/DDBJ databases">
        <authorList>
            <person name="Muzny D."/>
            <person name="Qin X."/>
            <person name="Deng J."/>
            <person name="Jiang H."/>
            <person name="Liu Y."/>
            <person name="Qu J."/>
            <person name="Song X.-Z."/>
            <person name="Zhang L."/>
            <person name="Thornton R."/>
            <person name="Coyle M."/>
            <person name="Francisco L."/>
            <person name="Jackson L."/>
            <person name="Javaid M."/>
            <person name="Korchina V."/>
            <person name="Kovar C."/>
            <person name="Mata R."/>
            <person name="Mathew T."/>
            <person name="Ngo R."/>
            <person name="Nguyen L."/>
            <person name="Nguyen N."/>
            <person name="Okwuonu G."/>
            <person name="Ongeri F."/>
            <person name="Pham C."/>
            <person name="Simmons D."/>
            <person name="Wilczek-Boney K."/>
            <person name="Hale W."/>
            <person name="Jakkamsetti A."/>
            <person name="Pham P."/>
            <person name="Ruth R."/>
            <person name="San Lucas F."/>
            <person name="Warren J."/>
            <person name="Zhang J."/>
            <person name="Zhao Z."/>
            <person name="Zhou C."/>
            <person name="Zhu D."/>
            <person name="Lee S."/>
            <person name="Bess C."/>
            <person name="Blankenburg K."/>
            <person name="Forbes L."/>
            <person name="Fu Q."/>
            <person name="Gubbala S."/>
            <person name="Hirani K."/>
            <person name="Jayaseelan J.C."/>
            <person name="Lara F."/>
            <person name="Munidasa M."/>
            <person name="Palculict T."/>
            <person name="Patil S."/>
            <person name="Pu L.-L."/>
            <person name="Saada N."/>
            <person name="Tang L."/>
            <person name="Weissenberger G."/>
            <person name="Zhu Y."/>
            <person name="Hemphill L."/>
            <person name="Shang Y."/>
            <person name="Youmans B."/>
            <person name="Ayvaz T."/>
            <person name="Ross M."/>
            <person name="Santibanez J."/>
            <person name="Aqrawi P."/>
            <person name="Gross S."/>
            <person name="Joshi V."/>
            <person name="Fowler G."/>
            <person name="Nazareth L."/>
            <person name="Reid J."/>
            <person name="Worley K."/>
            <person name="Petrosino J."/>
            <person name="Highlander S."/>
            <person name="Gibbs R."/>
        </authorList>
    </citation>
    <scope>NUCLEOTIDE SEQUENCE [LARGE SCALE GENOMIC DNA]</scope>
    <source>
        <strain evidence="5">DSM 15952 / CCUG 50447 / LMG 22039 / TP 1.5</strain>
    </source>
</reference>
<comment type="caution">
    <text evidence="4">The sequence shown here is derived from an EMBL/GenBank/DDBJ whole genome shotgun (WGS) entry which is preliminary data.</text>
</comment>
<evidence type="ECO:0000259" key="3">
    <source>
        <dbReference type="Pfam" id="PF26337"/>
    </source>
</evidence>
<keyword evidence="5" id="KW-1185">Reference proteome</keyword>
<sequence>MQKYILTGAIVNNNENKTAGSKAKDDIITILSKLEAPYKSIFFQIGSKKTTRIASLFKIVKQLKTIRQEDLIVYQYPFYSRFTENFILGQLKKKKCKKYIIIHDVESLRLHSDDKNFKDWEISFFNQFDGIISHNLEMTRWLTQNGIQTSVVNLELFDYIVSENEQLTEKKDLENKNLLSFAGNLGKSIFLTNLKLVDFKLELFGINPADSYDSNIIYKGSELPEELPLVLNGRFGIVWDGTSIDYCDGIMGEYLKYNNPHKASLYLAAGIPIITWSKSAIGMFITEKKLGFVVDSLVEIESLLSKMTEEEYKLIQNNVIDVSSKISSGYYVKRALENSIK</sequence>
<name>E6LD59_ENTI1</name>
<evidence type="ECO:0008006" key="6">
    <source>
        <dbReference type="Google" id="ProtNLM"/>
    </source>
</evidence>